<feature type="transmembrane region" description="Helical" evidence="5">
    <location>
        <begin position="83"/>
        <end position="107"/>
    </location>
</feature>
<dbReference type="Pfam" id="PF07690">
    <property type="entry name" value="MFS_1"/>
    <property type="match status" value="1"/>
</dbReference>
<dbReference type="Gene3D" id="1.20.1250.20">
    <property type="entry name" value="MFS general substrate transporter like domains"/>
    <property type="match status" value="1"/>
</dbReference>
<feature type="transmembrane region" description="Helical" evidence="5">
    <location>
        <begin position="440"/>
        <end position="459"/>
    </location>
</feature>
<evidence type="ECO:0000259" key="6">
    <source>
        <dbReference type="PROSITE" id="PS50850"/>
    </source>
</evidence>
<evidence type="ECO:0000313" key="7">
    <source>
        <dbReference type="EMBL" id="NYI42584.1"/>
    </source>
</evidence>
<organism evidence="7 8">
    <name type="scientific">Demequina lutea</name>
    <dbReference type="NCBI Taxonomy" id="431489"/>
    <lineage>
        <taxon>Bacteria</taxon>
        <taxon>Bacillati</taxon>
        <taxon>Actinomycetota</taxon>
        <taxon>Actinomycetes</taxon>
        <taxon>Micrococcales</taxon>
        <taxon>Demequinaceae</taxon>
        <taxon>Demequina</taxon>
    </lineage>
</organism>
<feature type="transmembrane region" description="Helical" evidence="5">
    <location>
        <begin position="371"/>
        <end position="395"/>
    </location>
</feature>
<feature type="transmembrane region" description="Helical" evidence="5">
    <location>
        <begin position="113"/>
        <end position="130"/>
    </location>
</feature>
<dbReference type="EMBL" id="JACBZO010000001">
    <property type="protein sequence ID" value="NYI42584.1"/>
    <property type="molecule type" value="Genomic_DNA"/>
</dbReference>
<dbReference type="Proteomes" id="UP000547973">
    <property type="component" value="Unassembled WGS sequence"/>
</dbReference>
<evidence type="ECO:0000256" key="4">
    <source>
        <dbReference type="ARBA" id="ARBA00023136"/>
    </source>
</evidence>
<comment type="subcellular location">
    <subcellularLocation>
        <location evidence="1">Cell membrane</location>
        <topology evidence="1">Multi-pass membrane protein</topology>
    </subcellularLocation>
</comment>
<protein>
    <submittedName>
        <fullName evidence="7">EmrB/QacA subfamily drug resistance transporter</fullName>
    </submittedName>
</protein>
<keyword evidence="3 5" id="KW-1133">Transmembrane helix</keyword>
<proteinExistence type="predicted"/>
<dbReference type="InterPro" id="IPR036259">
    <property type="entry name" value="MFS_trans_sf"/>
</dbReference>
<keyword evidence="4 5" id="KW-0472">Membrane</keyword>
<name>A0A7Z0CJ25_9MICO</name>
<evidence type="ECO:0000256" key="2">
    <source>
        <dbReference type="ARBA" id="ARBA00022692"/>
    </source>
</evidence>
<feature type="transmembrane region" description="Helical" evidence="5">
    <location>
        <begin position="240"/>
        <end position="257"/>
    </location>
</feature>
<dbReference type="PANTHER" id="PTHR42718">
    <property type="entry name" value="MAJOR FACILITATOR SUPERFAMILY MULTIDRUG TRANSPORTER MFSC"/>
    <property type="match status" value="1"/>
</dbReference>
<evidence type="ECO:0000313" key="8">
    <source>
        <dbReference type="Proteomes" id="UP000547973"/>
    </source>
</evidence>
<evidence type="ECO:0000256" key="3">
    <source>
        <dbReference type="ARBA" id="ARBA00022989"/>
    </source>
</evidence>
<dbReference type="SUPFAM" id="SSF103473">
    <property type="entry name" value="MFS general substrate transporter"/>
    <property type="match status" value="1"/>
</dbReference>
<dbReference type="GO" id="GO:0022857">
    <property type="term" value="F:transmembrane transporter activity"/>
    <property type="evidence" value="ECO:0007669"/>
    <property type="project" value="InterPro"/>
</dbReference>
<dbReference type="InterPro" id="IPR020846">
    <property type="entry name" value="MFS_dom"/>
</dbReference>
<evidence type="ECO:0000256" key="1">
    <source>
        <dbReference type="ARBA" id="ARBA00004651"/>
    </source>
</evidence>
<evidence type="ECO:0000256" key="5">
    <source>
        <dbReference type="SAM" id="Phobius"/>
    </source>
</evidence>
<feature type="transmembrane region" description="Helical" evidence="5">
    <location>
        <begin position="12"/>
        <end position="36"/>
    </location>
</feature>
<dbReference type="InterPro" id="IPR011701">
    <property type="entry name" value="MFS"/>
</dbReference>
<feature type="transmembrane region" description="Helical" evidence="5">
    <location>
        <begin position="308"/>
        <end position="327"/>
    </location>
</feature>
<accession>A0A7Z0CJ25</accession>
<dbReference type="PROSITE" id="PS50850">
    <property type="entry name" value="MFS"/>
    <property type="match status" value="1"/>
</dbReference>
<feature type="domain" description="Major facilitator superfamily (MFS) profile" evidence="6">
    <location>
        <begin position="14"/>
        <end position="463"/>
    </location>
</feature>
<keyword evidence="2 5" id="KW-0812">Transmembrane</keyword>
<feature type="transmembrane region" description="Helical" evidence="5">
    <location>
        <begin position="339"/>
        <end position="359"/>
    </location>
</feature>
<dbReference type="AlphaFoldDB" id="A0A7Z0CJ25"/>
<feature type="transmembrane region" description="Helical" evidence="5">
    <location>
        <begin position="142"/>
        <end position="160"/>
    </location>
</feature>
<dbReference type="GO" id="GO:0005886">
    <property type="term" value="C:plasma membrane"/>
    <property type="evidence" value="ECO:0007669"/>
    <property type="project" value="UniProtKB-SubCell"/>
</dbReference>
<feature type="transmembrane region" description="Helical" evidence="5">
    <location>
        <begin position="206"/>
        <end position="228"/>
    </location>
</feature>
<feature type="transmembrane region" description="Helical" evidence="5">
    <location>
        <begin position="407"/>
        <end position="428"/>
    </location>
</feature>
<comment type="caution">
    <text evidence="7">The sequence shown here is derived from an EMBL/GenBank/DDBJ whole genome shotgun (WGS) entry which is preliminary data.</text>
</comment>
<dbReference type="OrthoDB" id="7375466at2"/>
<gene>
    <name evidence="7" type="ORF">BKA03_002703</name>
</gene>
<dbReference type="RefSeq" id="WP_062074383.1">
    <property type="nucleotide sequence ID" value="NZ_BBRC01000002.1"/>
</dbReference>
<feature type="transmembrane region" description="Helical" evidence="5">
    <location>
        <begin position="56"/>
        <end position="76"/>
    </location>
</feature>
<sequence length="478" mass="48464">MSRSATRTPQQRLILAIAITASFVAFLDSSVVNVALPAIVKQLGGGLTTQQWTVDAYLLTLGSLILVAGSVSDAFGRQRVLRIGLILFGIASLATAAAPTAGVLIAARLLQGVAGAMLVPSSLALIASTFDGAERGRAIGTWTAATSGAMIAGPLLGGLAVDLASWRWAFVINVLPIAAAMYLLTRVEAGDVRSDNARSDNARSDNAHVDLVSAALCALGLGGAVFALIEQPNLGWGDPAVWGAGLGGAAVFGAFVWRQARIARPMLPLGLFAARNFAWGNISTLLVYGALGLNGFVVSVYLQERAGLTATAAGLSTMPITVALIVLSSRAGVLAGRIGPRLFMTLGPLAMAGGALLMLTVSEPFNYWTQLLPGVMLFGVGVAATVSPLTAAVLGAVDSARSGIASAVNNAVARVAGLVTVAALGAVVGGQLDLAGFHRAVAFTAVLLALGGVASWVGIRNVGSVPEGRGPGNSLVRE</sequence>
<reference evidence="7 8" key="1">
    <citation type="submission" date="2020-07" db="EMBL/GenBank/DDBJ databases">
        <title>Sequencing the genomes of 1000 actinobacteria strains.</title>
        <authorList>
            <person name="Klenk H.-P."/>
        </authorList>
    </citation>
    <scope>NUCLEOTIDE SEQUENCE [LARGE SCALE GENOMIC DNA]</scope>
    <source>
        <strain evidence="7 8">DSM 19970</strain>
    </source>
</reference>
<keyword evidence="8" id="KW-1185">Reference proteome</keyword>
<feature type="transmembrane region" description="Helical" evidence="5">
    <location>
        <begin position="278"/>
        <end position="302"/>
    </location>
</feature>
<feature type="transmembrane region" description="Helical" evidence="5">
    <location>
        <begin position="166"/>
        <end position="185"/>
    </location>
</feature>
<dbReference type="CDD" id="cd17321">
    <property type="entry name" value="MFS_MMR_MDR_like"/>
    <property type="match status" value="1"/>
</dbReference>
<dbReference type="Gene3D" id="1.20.1720.10">
    <property type="entry name" value="Multidrug resistance protein D"/>
    <property type="match status" value="1"/>
</dbReference>
<dbReference type="PANTHER" id="PTHR42718:SF42">
    <property type="entry name" value="EXPORT PROTEIN"/>
    <property type="match status" value="1"/>
</dbReference>